<evidence type="ECO:0000313" key="7">
    <source>
        <dbReference type="EMBL" id="MFG3013481.1"/>
    </source>
</evidence>
<dbReference type="PRINTS" id="PR00040">
    <property type="entry name" value="HTHMERR"/>
</dbReference>
<dbReference type="Gene3D" id="1.10.1660.10">
    <property type="match status" value="1"/>
</dbReference>
<sequence>MLIGELAARTGTSPRLLRHYESTGLLTPHRRPNGYRTYEEADVQRVHRIRTLLAAGLPTRLVATLLPCTADSGTGPTLTACPGVPETLRRRLSELDEKARRLEAERTELRRLLTALTTQTAAAQH</sequence>
<dbReference type="PANTHER" id="PTHR30204:SF69">
    <property type="entry name" value="MERR-FAMILY TRANSCRIPTIONAL REGULATOR"/>
    <property type="match status" value="1"/>
</dbReference>
<proteinExistence type="predicted"/>
<protein>
    <submittedName>
        <fullName evidence="7">MerR family transcriptional regulator</fullName>
    </submittedName>
</protein>
<feature type="coiled-coil region" evidence="5">
    <location>
        <begin position="85"/>
        <end position="119"/>
    </location>
</feature>
<dbReference type="InterPro" id="IPR009061">
    <property type="entry name" value="DNA-bd_dom_put_sf"/>
</dbReference>
<evidence type="ECO:0000256" key="4">
    <source>
        <dbReference type="ARBA" id="ARBA00023163"/>
    </source>
</evidence>
<accession>A0ABW7B9M9</accession>
<dbReference type="SUPFAM" id="SSF46955">
    <property type="entry name" value="Putative DNA-binding domain"/>
    <property type="match status" value="1"/>
</dbReference>
<evidence type="ECO:0000256" key="2">
    <source>
        <dbReference type="ARBA" id="ARBA00023015"/>
    </source>
</evidence>
<keyword evidence="8" id="KW-1185">Reference proteome</keyword>
<organism evidence="7 8">
    <name type="scientific">Streptomyces cinerochromogenes</name>
    <dbReference type="NCBI Taxonomy" id="66422"/>
    <lineage>
        <taxon>Bacteria</taxon>
        <taxon>Bacillati</taxon>
        <taxon>Actinomycetota</taxon>
        <taxon>Actinomycetes</taxon>
        <taxon>Kitasatosporales</taxon>
        <taxon>Streptomycetaceae</taxon>
        <taxon>Streptomyces</taxon>
    </lineage>
</organism>
<keyword evidence="4" id="KW-0804">Transcription</keyword>
<evidence type="ECO:0000256" key="3">
    <source>
        <dbReference type="ARBA" id="ARBA00023125"/>
    </source>
</evidence>
<keyword evidence="3" id="KW-0238">DNA-binding</keyword>
<keyword evidence="2" id="KW-0805">Transcription regulation</keyword>
<dbReference type="InterPro" id="IPR047057">
    <property type="entry name" value="MerR_fam"/>
</dbReference>
<evidence type="ECO:0000259" key="6">
    <source>
        <dbReference type="PROSITE" id="PS50937"/>
    </source>
</evidence>
<name>A0ABW7B9M9_9ACTN</name>
<dbReference type="Pfam" id="PF13411">
    <property type="entry name" value="MerR_1"/>
    <property type="match status" value="1"/>
</dbReference>
<dbReference type="InterPro" id="IPR000551">
    <property type="entry name" value="MerR-type_HTH_dom"/>
</dbReference>
<keyword evidence="1" id="KW-0678">Repressor</keyword>
<reference evidence="7 8" key="1">
    <citation type="submission" date="2024-10" db="EMBL/GenBank/DDBJ databases">
        <title>The Natural Products Discovery Center: Release of the First 8490 Sequenced Strains for Exploring Actinobacteria Biosynthetic Diversity.</title>
        <authorList>
            <person name="Kalkreuter E."/>
            <person name="Kautsar S.A."/>
            <person name="Yang D."/>
            <person name="Bader C.D."/>
            <person name="Teijaro C.N."/>
            <person name="Fluegel L."/>
            <person name="Davis C.M."/>
            <person name="Simpson J.R."/>
            <person name="Lauterbach L."/>
            <person name="Steele A.D."/>
            <person name="Gui C."/>
            <person name="Meng S."/>
            <person name="Li G."/>
            <person name="Viehrig K."/>
            <person name="Ye F."/>
            <person name="Su P."/>
            <person name="Kiefer A.F."/>
            <person name="Nichols A."/>
            <person name="Cepeda A.J."/>
            <person name="Yan W."/>
            <person name="Fan B."/>
            <person name="Jiang Y."/>
            <person name="Adhikari A."/>
            <person name="Zheng C.-J."/>
            <person name="Schuster L."/>
            <person name="Cowan T.M."/>
            <person name="Smanski M.J."/>
            <person name="Chevrette M.G."/>
            <person name="De Carvalho L.P.S."/>
            <person name="Shen B."/>
        </authorList>
    </citation>
    <scope>NUCLEOTIDE SEQUENCE [LARGE SCALE GENOMIC DNA]</scope>
    <source>
        <strain evidence="7 8">NPDC048320</strain>
    </source>
</reference>
<keyword evidence="5" id="KW-0175">Coiled coil</keyword>
<dbReference type="PROSITE" id="PS50937">
    <property type="entry name" value="HTH_MERR_2"/>
    <property type="match status" value="1"/>
</dbReference>
<dbReference type="PANTHER" id="PTHR30204">
    <property type="entry name" value="REDOX-CYCLING DRUG-SENSING TRANSCRIPTIONAL ACTIVATOR SOXR"/>
    <property type="match status" value="1"/>
</dbReference>
<dbReference type="Proteomes" id="UP001604267">
    <property type="component" value="Unassembled WGS sequence"/>
</dbReference>
<comment type="caution">
    <text evidence="7">The sequence shown here is derived from an EMBL/GenBank/DDBJ whole genome shotgun (WGS) entry which is preliminary data.</text>
</comment>
<evidence type="ECO:0000256" key="1">
    <source>
        <dbReference type="ARBA" id="ARBA00022491"/>
    </source>
</evidence>
<dbReference type="EMBL" id="JBICYV010000011">
    <property type="protein sequence ID" value="MFG3013481.1"/>
    <property type="molecule type" value="Genomic_DNA"/>
</dbReference>
<gene>
    <name evidence="7" type="ORF">ACGFZB_23995</name>
</gene>
<dbReference type="RefSeq" id="WP_388330279.1">
    <property type="nucleotide sequence ID" value="NZ_JBIBCC010000032.1"/>
</dbReference>
<evidence type="ECO:0000256" key="5">
    <source>
        <dbReference type="SAM" id="Coils"/>
    </source>
</evidence>
<dbReference type="SMART" id="SM00422">
    <property type="entry name" value="HTH_MERR"/>
    <property type="match status" value="1"/>
</dbReference>
<evidence type="ECO:0000313" key="8">
    <source>
        <dbReference type="Proteomes" id="UP001604267"/>
    </source>
</evidence>
<feature type="domain" description="HTH merR-type" evidence="6">
    <location>
        <begin position="1"/>
        <end position="68"/>
    </location>
</feature>